<keyword evidence="2 4" id="KW-1133">Transmembrane helix</keyword>
<comment type="similarity">
    <text evidence="4">Belongs to the copper transporter (Ctr) (TC 1.A.56) family. SLC31A subfamily.</text>
</comment>
<keyword evidence="4" id="KW-0186">Copper</keyword>
<evidence type="ECO:0000256" key="2">
    <source>
        <dbReference type="ARBA" id="ARBA00022989"/>
    </source>
</evidence>
<keyword evidence="3 4" id="KW-0472">Membrane</keyword>
<keyword evidence="4" id="KW-0187">Copper transport</keyword>
<keyword evidence="4" id="KW-0406">Ion transport</keyword>
<keyword evidence="4" id="KW-0813">Transport</keyword>
<dbReference type="EMBL" id="JAIZAY010000007">
    <property type="protein sequence ID" value="KAJ8038214.1"/>
    <property type="molecule type" value="Genomic_DNA"/>
</dbReference>
<protein>
    <recommendedName>
        <fullName evidence="4">Copper transport protein</fullName>
    </recommendedName>
</protein>
<proteinExistence type="inferred from homology"/>
<keyword evidence="6" id="KW-1185">Reference proteome</keyword>
<evidence type="ECO:0000256" key="4">
    <source>
        <dbReference type="RuleBase" id="RU367022"/>
    </source>
</evidence>
<evidence type="ECO:0000256" key="1">
    <source>
        <dbReference type="ARBA" id="ARBA00022692"/>
    </source>
</evidence>
<evidence type="ECO:0000313" key="5">
    <source>
        <dbReference type="EMBL" id="KAJ8038214.1"/>
    </source>
</evidence>
<organism evidence="5 6">
    <name type="scientific">Holothuria leucospilota</name>
    <name type="common">Black long sea cucumber</name>
    <name type="synonym">Mertensiothuria leucospilota</name>
    <dbReference type="NCBI Taxonomy" id="206669"/>
    <lineage>
        <taxon>Eukaryota</taxon>
        <taxon>Metazoa</taxon>
        <taxon>Echinodermata</taxon>
        <taxon>Eleutherozoa</taxon>
        <taxon>Echinozoa</taxon>
        <taxon>Holothuroidea</taxon>
        <taxon>Aspidochirotacea</taxon>
        <taxon>Aspidochirotida</taxon>
        <taxon>Holothuriidae</taxon>
        <taxon>Holothuria</taxon>
    </lineage>
</organism>
<accession>A0A9Q1C4W5</accession>
<dbReference type="Pfam" id="PF04145">
    <property type="entry name" value="Ctr"/>
    <property type="match status" value="1"/>
</dbReference>
<dbReference type="InterPro" id="IPR007274">
    <property type="entry name" value="Cop_transporter"/>
</dbReference>
<feature type="transmembrane region" description="Helical" evidence="4">
    <location>
        <begin position="148"/>
        <end position="169"/>
    </location>
</feature>
<reference evidence="5" key="1">
    <citation type="submission" date="2021-10" db="EMBL/GenBank/DDBJ databases">
        <title>Tropical sea cucumber genome reveals ecological adaptation and Cuvierian tubules defense mechanism.</title>
        <authorList>
            <person name="Chen T."/>
        </authorList>
    </citation>
    <scope>NUCLEOTIDE SEQUENCE</scope>
    <source>
        <strain evidence="5">Nanhai2018</strain>
        <tissue evidence="5">Muscle</tissue>
    </source>
</reference>
<sequence length="202" mass="23420">MVTGGAGLVQYMGIASKVENRSSQIMEDQYFHFNTTIENILFKNWSPQWSWGFILTFLFFLFLAIVLEAVAHLELLLTRYYESSPFTWSWQSQRLVNNSLLAPLRIPSSLTKIKYRRLRIHVARSVMHIPRVILGYFLMLAVMTYNAYMFIAIVIGSAIGYFFFSHLEYHRMSNKYSRKDLIVSSNAGENAETDSSSEQQQS</sequence>
<dbReference type="PANTHER" id="PTHR12483:SF115">
    <property type="entry name" value="COPPER TRANSPORT PROTEIN"/>
    <property type="match status" value="1"/>
</dbReference>
<dbReference type="AlphaFoldDB" id="A0A9Q1C4W5"/>
<gene>
    <name evidence="5" type="ORF">HOLleu_15562</name>
</gene>
<dbReference type="PANTHER" id="PTHR12483">
    <property type="entry name" value="SOLUTE CARRIER FAMILY 31 COPPER TRANSPORTERS"/>
    <property type="match status" value="1"/>
</dbReference>
<feature type="transmembrane region" description="Helical" evidence="4">
    <location>
        <begin position="49"/>
        <end position="71"/>
    </location>
</feature>
<comment type="subcellular location">
    <subcellularLocation>
        <location evidence="4">Membrane</location>
        <topology evidence="4">Multi-pass membrane protein</topology>
    </subcellularLocation>
</comment>
<dbReference type="GO" id="GO:0005375">
    <property type="term" value="F:copper ion transmembrane transporter activity"/>
    <property type="evidence" value="ECO:0007669"/>
    <property type="project" value="UniProtKB-UniRule"/>
</dbReference>
<feature type="transmembrane region" description="Helical" evidence="4">
    <location>
        <begin position="122"/>
        <end position="142"/>
    </location>
</feature>
<dbReference type="GO" id="GO:0016020">
    <property type="term" value="C:membrane"/>
    <property type="evidence" value="ECO:0007669"/>
    <property type="project" value="UniProtKB-SubCell"/>
</dbReference>
<dbReference type="Proteomes" id="UP001152320">
    <property type="component" value="Chromosome 7"/>
</dbReference>
<keyword evidence="1 4" id="KW-0812">Transmembrane</keyword>
<evidence type="ECO:0000256" key="3">
    <source>
        <dbReference type="ARBA" id="ARBA00023136"/>
    </source>
</evidence>
<dbReference type="OrthoDB" id="73901at2759"/>
<comment type="caution">
    <text evidence="5">The sequence shown here is derived from an EMBL/GenBank/DDBJ whole genome shotgun (WGS) entry which is preliminary data.</text>
</comment>
<evidence type="ECO:0000313" key="6">
    <source>
        <dbReference type="Proteomes" id="UP001152320"/>
    </source>
</evidence>
<name>A0A9Q1C4W5_HOLLE</name>